<proteinExistence type="predicted"/>
<dbReference type="EMBL" id="HBGF01040394">
    <property type="protein sequence ID" value="CAD9139813.1"/>
    <property type="molecule type" value="Transcribed_RNA"/>
</dbReference>
<feature type="chain" id="PRO_5030743235" description="Calcineurin-like phosphoesterase domain-containing protein" evidence="1">
    <location>
        <begin position="23"/>
        <end position="463"/>
    </location>
</feature>
<dbReference type="InterPro" id="IPR029052">
    <property type="entry name" value="Metallo-depent_PP-like"/>
</dbReference>
<evidence type="ECO:0000256" key="1">
    <source>
        <dbReference type="SAM" id="SignalP"/>
    </source>
</evidence>
<protein>
    <recommendedName>
        <fullName evidence="3">Calcineurin-like phosphoesterase domain-containing protein</fullName>
    </recommendedName>
</protein>
<dbReference type="SUPFAM" id="SSF56300">
    <property type="entry name" value="Metallo-dependent phosphatases"/>
    <property type="match status" value="1"/>
</dbReference>
<gene>
    <name evidence="2" type="ORF">NDES1114_LOCUS27056</name>
</gene>
<keyword evidence="1" id="KW-0732">Signal</keyword>
<reference evidence="2" key="1">
    <citation type="submission" date="2021-01" db="EMBL/GenBank/DDBJ databases">
        <authorList>
            <person name="Corre E."/>
            <person name="Pelletier E."/>
            <person name="Niang G."/>
            <person name="Scheremetjew M."/>
            <person name="Finn R."/>
            <person name="Kale V."/>
            <person name="Holt S."/>
            <person name="Cochrane G."/>
            <person name="Meng A."/>
            <person name="Brown T."/>
            <person name="Cohen L."/>
        </authorList>
    </citation>
    <scope>NUCLEOTIDE SEQUENCE</scope>
    <source>
        <strain evidence="2">CCAP 1951/1</strain>
    </source>
</reference>
<accession>A0A7S1MSJ1</accession>
<organism evidence="2">
    <name type="scientific">Neobodo designis</name>
    <name type="common">Flagellated protozoan</name>
    <name type="synonym">Bodo designis</name>
    <dbReference type="NCBI Taxonomy" id="312471"/>
    <lineage>
        <taxon>Eukaryota</taxon>
        <taxon>Discoba</taxon>
        <taxon>Euglenozoa</taxon>
        <taxon>Kinetoplastea</taxon>
        <taxon>Metakinetoplastina</taxon>
        <taxon>Neobodonida</taxon>
        <taxon>Neobodo</taxon>
    </lineage>
</organism>
<feature type="signal peptide" evidence="1">
    <location>
        <begin position="1"/>
        <end position="22"/>
    </location>
</feature>
<name>A0A7S1MSJ1_NEODS</name>
<sequence>MRLMSAASAAVTLLLAVSIVAATDFPNDFRVTPGFGDRAGEHVRITYTTDAAATHNAEFEAAFPYNADFEYRWKKLRAHTGLYNVSAGQPTPFAFPGSTPFNVTIPRLGDGVRGVMTADICFASGIATCETGEHDEIFSHLPVLLNSIMGHPVMNFWSVIGDNFYDADGSLTRLFWSTLSTTVKSKIFLAAPGNYDFWSSGEAHDVVVAQDQFGNGYMQYYGMDTESSAVSGAAGPWNFSVNPDTVDALGRVFTAQHNPQPNQRYLPDASNFQYYTQVGNLGVVSYSGAHHHSEIESFFARACTWFTSGDRASSIDWILVVGHWSRDTSGASDKTMTPAMAAQAVKDLGCPAAKTYYFEGHTHCNMPTGDGGFIVGGFGKSNNHCSQFGIPYLDTTGDRLQVVYFPISKQMVPSAEDTPEQVAAELKGAHERYALLSQCVAVNPISECLFLEHDVWLNVSKSG</sequence>
<dbReference type="AlphaFoldDB" id="A0A7S1MSJ1"/>
<evidence type="ECO:0008006" key="3">
    <source>
        <dbReference type="Google" id="ProtNLM"/>
    </source>
</evidence>
<evidence type="ECO:0000313" key="2">
    <source>
        <dbReference type="EMBL" id="CAD9139813.1"/>
    </source>
</evidence>